<proteinExistence type="predicted"/>
<accession>A0AC59ZA02</accession>
<evidence type="ECO:0000313" key="2">
    <source>
        <dbReference type="Proteomes" id="UP001162501"/>
    </source>
</evidence>
<name>A0AC59ZA02_RANTA</name>
<reference evidence="1" key="1">
    <citation type="submission" date="2023-05" db="EMBL/GenBank/DDBJ databases">
        <authorList>
            <consortium name="ELIXIR-Norway"/>
        </authorList>
    </citation>
    <scope>NUCLEOTIDE SEQUENCE</scope>
</reference>
<protein>
    <submittedName>
        <fullName evidence="1">Uncharacterized protein</fullName>
    </submittedName>
</protein>
<dbReference type="EMBL" id="OX596110">
    <property type="protein sequence ID" value="CAN0336199.1"/>
    <property type="molecule type" value="Genomic_DNA"/>
</dbReference>
<gene>
    <name evidence="1" type="ORF">MRATA1EN22A_LOCUS15914</name>
</gene>
<evidence type="ECO:0000313" key="1">
    <source>
        <dbReference type="EMBL" id="CAN0336199.1"/>
    </source>
</evidence>
<sequence length="139" mass="15261">MVPRSKQQPDIACHPGLSAVRTPAHNYTLGRKKDPNTSPDGLPEVPSTKCNCTGDNSGLQSMPANEGREEAAHGNKVPRGKARATLRDFTEVDGIGRWVHCNHVRQVTPEEQEKARAEWKASPHPSNPLKLKLARREAS</sequence>
<dbReference type="Proteomes" id="UP001162501">
    <property type="component" value="Chromosome 26"/>
</dbReference>
<organism evidence="1 2">
    <name type="scientific">Rangifer tarandus platyrhynchus</name>
    <name type="common">Svalbard reindeer</name>
    <dbReference type="NCBI Taxonomy" id="3082113"/>
    <lineage>
        <taxon>Eukaryota</taxon>
        <taxon>Metazoa</taxon>
        <taxon>Chordata</taxon>
        <taxon>Craniata</taxon>
        <taxon>Vertebrata</taxon>
        <taxon>Euteleostomi</taxon>
        <taxon>Mammalia</taxon>
        <taxon>Eutheria</taxon>
        <taxon>Laurasiatheria</taxon>
        <taxon>Artiodactyla</taxon>
        <taxon>Ruminantia</taxon>
        <taxon>Pecora</taxon>
        <taxon>Cervidae</taxon>
        <taxon>Odocoileinae</taxon>
        <taxon>Rangifer</taxon>
    </lineage>
</organism>
<reference evidence="1" key="2">
    <citation type="submission" date="2025-03" db="EMBL/GenBank/DDBJ databases">
        <authorList>
            <consortium name="ELIXIR-Norway"/>
            <consortium name="Elixir Norway"/>
        </authorList>
    </citation>
    <scope>NUCLEOTIDE SEQUENCE</scope>
</reference>